<reference evidence="3 4" key="1">
    <citation type="submission" date="2016-02" db="EMBL/GenBank/DDBJ databases">
        <title>Genome analysis of coral dinoflagellate symbionts highlights evolutionary adaptations to a symbiotic lifestyle.</title>
        <authorList>
            <person name="Aranda M."/>
            <person name="Li Y."/>
            <person name="Liew Y.J."/>
            <person name="Baumgarten S."/>
            <person name="Simakov O."/>
            <person name="Wilson M."/>
            <person name="Piel J."/>
            <person name="Ashoor H."/>
            <person name="Bougouffa S."/>
            <person name="Bajic V.B."/>
            <person name="Ryu T."/>
            <person name="Ravasi T."/>
            <person name="Bayer T."/>
            <person name="Micklem G."/>
            <person name="Kim H."/>
            <person name="Bhak J."/>
            <person name="Lajeunesse T.C."/>
            <person name="Voolstra C.R."/>
        </authorList>
    </citation>
    <scope>NUCLEOTIDE SEQUENCE [LARGE SCALE GENOMIC DNA]</scope>
    <source>
        <strain evidence="3 4">CCMP2467</strain>
    </source>
</reference>
<organism evidence="3 4">
    <name type="scientific">Symbiodinium microadriaticum</name>
    <name type="common">Dinoflagellate</name>
    <name type="synonym">Zooxanthella microadriatica</name>
    <dbReference type="NCBI Taxonomy" id="2951"/>
    <lineage>
        <taxon>Eukaryota</taxon>
        <taxon>Sar</taxon>
        <taxon>Alveolata</taxon>
        <taxon>Dinophyceae</taxon>
        <taxon>Suessiales</taxon>
        <taxon>Symbiodiniaceae</taxon>
        <taxon>Symbiodinium</taxon>
    </lineage>
</organism>
<name>A0A1Q9EV22_SYMMI</name>
<evidence type="ECO:0000313" key="3">
    <source>
        <dbReference type="EMBL" id="OLQ11286.1"/>
    </source>
</evidence>
<accession>A0A1Q9EV22</accession>
<feature type="compositionally biased region" description="Polar residues" evidence="2">
    <location>
        <begin position="350"/>
        <end position="360"/>
    </location>
</feature>
<protein>
    <submittedName>
        <fullName evidence="3">Uncharacterized protein</fullName>
    </submittedName>
</protein>
<feature type="compositionally biased region" description="Basic and acidic residues" evidence="2">
    <location>
        <begin position="327"/>
        <end position="338"/>
    </location>
</feature>
<gene>
    <name evidence="3" type="ORF">AK812_SmicGene4895</name>
</gene>
<feature type="region of interest" description="Disordered" evidence="2">
    <location>
        <begin position="203"/>
        <end position="246"/>
    </location>
</feature>
<evidence type="ECO:0000256" key="2">
    <source>
        <dbReference type="SAM" id="MobiDB-lite"/>
    </source>
</evidence>
<feature type="region of interest" description="Disordered" evidence="2">
    <location>
        <begin position="1"/>
        <end position="55"/>
    </location>
</feature>
<keyword evidence="4" id="KW-1185">Reference proteome</keyword>
<comment type="caution">
    <text evidence="3">The sequence shown here is derived from an EMBL/GenBank/DDBJ whole genome shotgun (WGS) entry which is preliminary data.</text>
</comment>
<feature type="region of interest" description="Disordered" evidence="2">
    <location>
        <begin position="467"/>
        <end position="547"/>
    </location>
</feature>
<dbReference type="EMBL" id="LSRX01000061">
    <property type="protein sequence ID" value="OLQ11286.1"/>
    <property type="molecule type" value="Genomic_DNA"/>
</dbReference>
<sequence length="547" mass="59305">MGKVGQSGDTRANPPSTPIKKRSRPMFNSPAMARAVFPGAADDDSEPVPDTLPFLTPETEAWASPVGLEMLPPTSPETDPNLAPPPLKRGFRRQFSEVQDLEKVCLEEELATAERETKRLKAENQRLQSCVDSLQGHKASLQGQLNHLRGMLHSAMTNGTGASSSSGRFGLVTPDGMRALFGESTFRMEDRIFQTIQVTESLEFGDGQDGGTPNPVPEATTIVERSPPSGTPKKEVRSTLGSPHNQDYCLSTSVDPTSGPAAQPLNVGRLQLRRLGPQRRESSPIGGAQKIRGAFLQLRRALQMTAHVCTGFGAIDNSASGRHGRRKEAAHTMKKRTESQPALESKRLPSLTTRSTSQPPDASLRKAARGDEVFSIMVMRQLQLRKDLEGQAKQLAASLPRLNSKTADSSSQQEQAAAMIASMADAMMKRGHARQTNQREERRGDGEHWPSLVQQAALAASYAAQAEAGGSSPLDRRGLSKSSLGPDEAHLSPFETLVVERRRARAVKEAAEARKRLPDQGVSAAKHEEPRPETPSYPSPFKEQSAS</sequence>
<feature type="compositionally biased region" description="Basic and acidic residues" evidence="2">
    <location>
        <begin position="498"/>
        <end position="518"/>
    </location>
</feature>
<feature type="coiled-coil region" evidence="1">
    <location>
        <begin position="96"/>
        <end position="130"/>
    </location>
</feature>
<evidence type="ECO:0000313" key="4">
    <source>
        <dbReference type="Proteomes" id="UP000186817"/>
    </source>
</evidence>
<dbReference type="OrthoDB" id="474119at2759"/>
<evidence type="ECO:0000256" key="1">
    <source>
        <dbReference type="SAM" id="Coils"/>
    </source>
</evidence>
<feature type="region of interest" description="Disordered" evidence="2">
    <location>
        <begin position="313"/>
        <end position="367"/>
    </location>
</feature>
<dbReference type="Proteomes" id="UP000186817">
    <property type="component" value="Unassembled WGS sequence"/>
</dbReference>
<dbReference type="AlphaFoldDB" id="A0A1Q9EV22"/>
<keyword evidence="1" id="KW-0175">Coiled coil</keyword>
<proteinExistence type="predicted"/>